<accession>A0ABT8NEJ0</accession>
<dbReference type="Proteomes" id="UP001172142">
    <property type="component" value="Unassembled WGS sequence"/>
</dbReference>
<comment type="caution">
    <text evidence="1">The sequence shown here is derived from an EMBL/GenBank/DDBJ whole genome shotgun (WGS) entry which is preliminary data.</text>
</comment>
<evidence type="ECO:0000313" key="2">
    <source>
        <dbReference type="Proteomes" id="UP001172142"/>
    </source>
</evidence>
<organism evidence="1 2">
    <name type="scientific">Planococcus shenhongbingii</name>
    <dbReference type="NCBI Taxonomy" id="3058398"/>
    <lineage>
        <taxon>Bacteria</taxon>
        <taxon>Bacillati</taxon>
        <taxon>Bacillota</taxon>
        <taxon>Bacilli</taxon>
        <taxon>Bacillales</taxon>
        <taxon>Caryophanaceae</taxon>
        <taxon>Planococcus</taxon>
    </lineage>
</organism>
<name>A0ABT8NEJ0_9BACL</name>
<gene>
    <name evidence="1" type="ORF">QWY13_12400</name>
</gene>
<keyword evidence="2" id="KW-1185">Reference proteome</keyword>
<proteinExistence type="predicted"/>
<dbReference type="Pfam" id="PF19754">
    <property type="entry name" value="DUF6241"/>
    <property type="match status" value="1"/>
</dbReference>
<sequence length="166" mass="18819">MKKVLLMIGGAALAGLLLAGGIIGYEKINEPIAFGLEEIEPVSAAEIKRDEHKQANIREVQNLENMNELLISMHKMTHQKVASSDKRSALEMSEENINSALELAESTSTFEAKELSEMLKRWQERDFSEIVEDHNRIWKLQDGTVGEAVRALTPEEEQEFIEKHFK</sequence>
<reference evidence="1 2" key="1">
    <citation type="submission" date="2023-07" db="EMBL/GenBank/DDBJ databases">
        <title>Novel species in genus Planococcus.</title>
        <authorList>
            <person name="Ning S."/>
        </authorList>
    </citation>
    <scope>NUCLEOTIDE SEQUENCE [LARGE SCALE GENOMIC DNA]</scope>
    <source>
        <strain evidence="1 2">N017</strain>
    </source>
</reference>
<evidence type="ECO:0000313" key="1">
    <source>
        <dbReference type="EMBL" id="MDN7246288.1"/>
    </source>
</evidence>
<protein>
    <submittedName>
        <fullName evidence="1">DUF6241 domain-containing protein</fullName>
    </submittedName>
</protein>
<dbReference type="EMBL" id="JAUJWU010000003">
    <property type="protein sequence ID" value="MDN7246288.1"/>
    <property type="molecule type" value="Genomic_DNA"/>
</dbReference>
<dbReference type="RefSeq" id="WP_301856868.1">
    <property type="nucleotide sequence ID" value="NZ_JAUJWU010000003.1"/>
</dbReference>
<dbReference type="InterPro" id="IPR046208">
    <property type="entry name" value="DUF6241"/>
</dbReference>